<dbReference type="RefSeq" id="WP_407349383.1">
    <property type="nucleotide sequence ID" value="NZ_CP136864.1"/>
</dbReference>
<dbReference type="PANTHER" id="PTHR43313:SF1">
    <property type="entry name" value="3BETA-HYDROXYSTEROID DEHYDROGENASE DHS-16"/>
    <property type="match status" value="1"/>
</dbReference>
<dbReference type="SMART" id="SM00822">
    <property type="entry name" value="PKS_KR"/>
    <property type="match status" value="1"/>
</dbReference>
<dbReference type="EMBL" id="CP136864">
    <property type="protein sequence ID" value="WOJ94750.1"/>
    <property type="molecule type" value="Genomic_DNA"/>
</dbReference>
<accession>A0ABZ0I6G1</accession>
<evidence type="ECO:0000256" key="1">
    <source>
        <dbReference type="ARBA" id="ARBA00006484"/>
    </source>
</evidence>
<dbReference type="InterPro" id="IPR036291">
    <property type="entry name" value="NAD(P)-bd_dom_sf"/>
</dbReference>
<dbReference type="Pfam" id="PF00106">
    <property type="entry name" value="adh_short"/>
    <property type="match status" value="1"/>
</dbReference>
<feature type="domain" description="Ketoreductase" evidence="4">
    <location>
        <begin position="29"/>
        <end position="203"/>
    </location>
</feature>
<dbReference type="Gene3D" id="3.40.50.720">
    <property type="entry name" value="NAD(P)-binding Rossmann-like Domain"/>
    <property type="match status" value="1"/>
</dbReference>
<dbReference type="SUPFAM" id="SSF51735">
    <property type="entry name" value="NAD(P)-binding Rossmann-fold domains"/>
    <property type="match status" value="1"/>
</dbReference>
<organism evidence="5 6">
    <name type="scientific">Congregibacter variabilis</name>
    <dbReference type="NCBI Taxonomy" id="3081200"/>
    <lineage>
        <taxon>Bacteria</taxon>
        <taxon>Pseudomonadati</taxon>
        <taxon>Pseudomonadota</taxon>
        <taxon>Gammaproteobacteria</taxon>
        <taxon>Cellvibrionales</taxon>
        <taxon>Halieaceae</taxon>
        <taxon>Congregibacter</taxon>
    </lineage>
</organism>
<feature type="signal peptide" evidence="3">
    <location>
        <begin position="1"/>
        <end position="21"/>
    </location>
</feature>
<dbReference type="PROSITE" id="PS00061">
    <property type="entry name" value="ADH_SHORT"/>
    <property type="match status" value="1"/>
</dbReference>
<dbReference type="Proteomes" id="UP001626537">
    <property type="component" value="Chromosome"/>
</dbReference>
<protein>
    <submittedName>
        <fullName evidence="5">SDR family NAD(P)-dependent oxidoreductase</fullName>
    </submittedName>
</protein>
<feature type="chain" id="PRO_5045977167" evidence="3">
    <location>
        <begin position="22"/>
        <end position="314"/>
    </location>
</feature>
<keyword evidence="6" id="KW-1185">Reference proteome</keyword>
<name>A0ABZ0I6G1_9GAMM</name>
<dbReference type="PANTHER" id="PTHR43313">
    <property type="entry name" value="SHORT-CHAIN DEHYDROGENASE/REDUCTASE FAMILY 9C"/>
    <property type="match status" value="1"/>
</dbReference>
<dbReference type="InterPro" id="IPR020904">
    <property type="entry name" value="Sc_DH/Rdtase_CS"/>
</dbReference>
<reference evidence="5 6" key="1">
    <citation type="submission" date="2023-10" db="EMBL/GenBank/DDBJ databases">
        <title>Two novel species belonging to the OM43/NOR5 clade.</title>
        <authorList>
            <person name="Park M."/>
        </authorList>
    </citation>
    <scope>NUCLEOTIDE SEQUENCE [LARGE SCALE GENOMIC DNA]</scope>
    <source>
        <strain evidence="5 6">IMCC43200</strain>
    </source>
</reference>
<evidence type="ECO:0000256" key="2">
    <source>
        <dbReference type="RuleBase" id="RU000363"/>
    </source>
</evidence>
<dbReference type="InterPro" id="IPR002347">
    <property type="entry name" value="SDR_fam"/>
</dbReference>
<dbReference type="PRINTS" id="PR00081">
    <property type="entry name" value="GDHRDH"/>
</dbReference>
<gene>
    <name evidence="5" type="ORF">R0135_06180</name>
</gene>
<evidence type="ECO:0000313" key="5">
    <source>
        <dbReference type="EMBL" id="WOJ94750.1"/>
    </source>
</evidence>
<evidence type="ECO:0000313" key="6">
    <source>
        <dbReference type="Proteomes" id="UP001626537"/>
    </source>
</evidence>
<dbReference type="PRINTS" id="PR00080">
    <property type="entry name" value="SDRFAMILY"/>
</dbReference>
<keyword evidence="3" id="KW-0732">Signal</keyword>
<dbReference type="InterPro" id="IPR057326">
    <property type="entry name" value="KR_dom"/>
</dbReference>
<evidence type="ECO:0000256" key="3">
    <source>
        <dbReference type="SAM" id="SignalP"/>
    </source>
</evidence>
<sequence>MLTLLSRLTGIFLVTMTLASAAQSSDSQKSILITGATSGIGRNLAESLAREGHHVYAGARTDAEMAELNTIDNITAVRLDVTKQDQVDEAVQFIEERGTGLYALVNNAGIYDGGAVLDTEIDVLNLVYEVNVEGVLRTTKAFAPMVIESKGRIATTGSIAGTVSGPGFAAYSGSKHYIEAFTDSLAAELEPQGVRVSVIEPGNYQTQIRRSAVKRAMSRVVGDGGVVTSGMEKQFKAMEEVELSYKKPDEVTLAYKHALLADAPLRRYVVVPNAEEQRLTIETKIRELVELNSWGPHSYDNEELVEKLKSALGQ</sequence>
<comment type="similarity">
    <text evidence="1 2">Belongs to the short-chain dehydrogenases/reductases (SDR) family.</text>
</comment>
<proteinExistence type="inferred from homology"/>
<evidence type="ECO:0000259" key="4">
    <source>
        <dbReference type="SMART" id="SM00822"/>
    </source>
</evidence>